<sequence length="188" mass="20359">MELIRFNSPQTNPYERIDGVSLGELISSNGIATMRTIAFPPNTDASDKTYYVYGVVTPAPTDVNCKPFALITVTIKASAMATLQAQEASCMGSESAADGWIKLIGYQPTDRYEVSTNGLFSGQNYPIPTDGVVVSHLSRTGNPKTYDVRMYSAFGCYTVQSVTLANIACNCLPEKCVPIVIQKLSRGH</sequence>
<evidence type="ECO:0000313" key="1">
    <source>
        <dbReference type="EMBL" id="MVM30996.1"/>
    </source>
</evidence>
<gene>
    <name evidence="1" type="ORF">GO755_13230</name>
</gene>
<evidence type="ECO:0000313" key="2">
    <source>
        <dbReference type="Proteomes" id="UP000436006"/>
    </source>
</evidence>
<protein>
    <submittedName>
        <fullName evidence="1">Uncharacterized protein</fullName>
    </submittedName>
</protein>
<keyword evidence="2" id="KW-1185">Reference proteome</keyword>
<accession>A0A7K1SBQ4</accession>
<reference evidence="1 2" key="1">
    <citation type="submission" date="2019-12" db="EMBL/GenBank/DDBJ databases">
        <title>Spirosoma sp. HMF4905 genome sequencing and assembly.</title>
        <authorList>
            <person name="Kang H."/>
            <person name="Cha I."/>
            <person name="Kim H."/>
            <person name="Joh K."/>
        </authorList>
    </citation>
    <scope>NUCLEOTIDE SEQUENCE [LARGE SCALE GENOMIC DNA]</scope>
    <source>
        <strain evidence="1 2">HMF4905</strain>
    </source>
</reference>
<dbReference type="Proteomes" id="UP000436006">
    <property type="component" value="Unassembled WGS sequence"/>
</dbReference>
<dbReference type="AlphaFoldDB" id="A0A7K1SBQ4"/>
<dbReference type="EMBL" id="WPIN01000004">
    <property type="protein sequence ID" value="MVM30996.1"/>
    <property type="molecule type" value="Genomic_DNA"/>
</dbReference>
<proteinExistence type="predicted"/>
<name>A0A7K1SBQ4_9BACT</name>
<comment type="caution">
    <text evidence="1">The sequence shown here is derived from an EMBL/GenBank/DDBJ whole genome shotgun (WGS) entry which is preliminary data.</text>
</comment>
<organism evidence="1 2">
    <name type="scientific">Spirosoma arboris</name>
    <dbReference type="NCBI Taxonomy" id="2682092"/>
    <lineage>
        <taxon>Bacteria</taxon>
        <taxon>Pseudomonadati</taxon>
        <taxon>Bacteroidota</taxon>
        <taxon>Cytophagia</taxon>
        <taxon>Cytophagales</taxon>
        <taxon>Cytophagaceae</taxon>
        <taxon>Spirosoma</taxon>
    </lineage>
</organism>